<reference evidence="2" key="1">
    <citation type="submission" date="2021-04" db="EMBL/GenBank/DDBJ databases">
        <title>Proteiniclasticum sedimins sp. nov., an obligate anaerobic bacterium isolated from anaerobic sludge.</title>
        <authorList>
            <person name="Liu J."/>
        </authorList>
    </citation>
    <scope>NUCLEOTIDE SEQUENCE</scope>
    <source>
        <strain evidence="2">BAD-10</strain>
    </source>
</reference>
<keyword evidence="1" id="KW-1133">Transmembrane helix</keyword>
<dbReference type="RefSeq" id="WP_211802444.1">
    <property type="nucleotide sequence ID" value="NZ_JAGSCS010000018.1"/>
</dbReference>
<gene>
    <name evidence="2" type="ORF">KCG48_11965</name>
</gene>
<sequence length="61" mass="6866">MYNFNEQGKFESFDAAKEHSQNFEGGISIQGSHRKKENVWGIAVIVALLAGLLRLIFVLKD</sequence>
<dbReference type="Proteomes" id="UP000675379">
    <property type="component" value="Unassembled WGS sequence"/>
</dbReference>
<keyword evidence="3" id="KW-1185">Reference proteome</keyword>
<name>A0A941HRJ0_9CLOT</name>
<feature type="transmembrane region" description="Helical" evidence="1">
    <location>
        <begin position="39"/>
        <end position="59"/>
    </location>
</feature>
<dbReference type="AlphaFoldDB" id="A0A941HRJ0"/>
<comment type="caution">
    <text evidence="2">The sequence shown here is derived from an EMBL/GenBank/DDBJ whole genome shotgun (WGS) entry which is preliminary data.</text>
</comment>
<proteinExistence type="predicted"/>
<evidence type="ECO:0000256" key="1">
    <source>
        <dbReference type="SAM" id="Phobius"/>
    </source>
</evidence>
<dbReference type="EMBL" id="JAGSCS010000018">
    <property type="protein sequence ID" value="MBR0577030.1"/>
    <property type="molecule type" value="Genomic_DNA"/>
</dbReference>
<keyword evidence="1" id="KW-0812">Transmembrane</keyword>
<evidence type="ECO:0000313" key="2">
    <source>
        <dbReference type="EMBL" id="MBR0577030.1"/>
    </source>
</evidence>
<keyword evidence="1" id="KW-0472">Membrane</keyword>
<accession>A0A941HRJ0</accession>
<evidence type="ECO:0000313" key="3">
    <source>
        <dbReference type="Proteomes" id="UP000675379"/>
    </source>
</evidence>
<protein>
    <submittedName>
        <fullName evidence="2">Uncharacterized protein</fullName>
    </submittedName>
</protein>
<organism evidence="2 3">
    <name type="scientific">Proteiniclasticum sediminis</name>
    <dbReference type="NCBI Taxonomy" id="2804028"/>
    <lineage>
        <taxon>Bacteria</taxon>
        <taxon>Bacillati</taxon>
        <taxon>Bacillota</taxon>
        <taxon>Clostridia</taxon>
        <taxon>Eubacteriales</taxon>
        <taxon>Clostridiaceae</taxon>
        <taxon>Proteiniclasticum</taxon>
    </lineage>
</organism>